<evidence type="ECO:0000256" key="1">
    <source>
        <dbReference type="SAM" id="Phobius"/>
    </source>
</evidence>
<organism evidence="2">
    <name type="scientific">Rhizophora mucronata</name>
    <name type="common">Asiatic mangrove</name>
    <dbReference type="NCBI Taxonomy" id="61149"/>
    <lineage>
        <taxon>Eukaryota</taxon>
        <taxon>Viridiplantae</taxon>
        <taxon>Streptophyta</taxon>
        <taxon>Embryophyta</taxon>
        <taxon>Tracheophyta</taxon>
        <taxon>Spermatophyta</taxon>
        <taxon>Magnoliopsida</taxon>
        <taxon>eudicotyledons</taxon>
        <taxon>Gunneridae</taxon>
        <taxon>Pentapetalae</taxon>
        <taxon>rosids</taxon>
        <taxon>fabids</taxon>
        <taxon>Malpighiales</taxon>
        <taxon>Rhizophoraceae</taxon>
        <taxon>Rhizophora</taxon>
    </lineage>
</organism>
<name>A0A2P2N411_RHIMU</name>
<evidence type="ECO:0000313" key="2">
    <source>
        <dbReference type="EMBL" id="MBX37195.1"/>
    </source>
</evidence>
<sequence length="54" mass="6502">MEFDCFLNKFVILAVEFLNRSCFVSSWCEFHVMILVAFSLGQFLLKFLFFMTQY</sequence>
<keyword evidence="1" id="KW-0812">Transmembrane</keyword>
<accession>A0A2P2N411</accession>
<reference evidence="2" key="1">
    <citation type="submission" date="2018-02" db="EMBL/GenBank/DDBJ databases">
        <title>Rhizophora mucronata_Transcriptome.</title>
        <authorList>
            <person name="Meera S.P."/>
            <person name="Sreeshan A."/>
            <person name="Augustine A."/>
        </authorList>
    </citation>
    <scope>NUCLEOTIDE SEQUENCE</scope>
    <source>
        <tissue evidence="2">Leaf</tissue>
    </source>
</reference>
<feature type="transmembrane region" description="Helical" evidence="1">
    <location>
        <begin position="30"/>
        <end position="49"/>
    </location>
</feature>
<dbReference type="AlphaFoldDB" id="A0A2P2N411"/>
<keyword evidence="1" id="KW-1133">Transmembrane helix</keyword>
<proteinExistence type="predicted"/>
<keyword evidence="1" id="KW-0472">Membrane</keyword>
<protein>
    <submittedName>
        <fullName evidence="2">Uncharacterized protein</fullName>
    </submittedName>
</protein>
<dbReference type="EMBL" id="GGEC01056711">
    <property type="protein sequence ID" value="MBX37195.1"/>
    <property type="molecule type" value="Transcribed_RNA"/>
</dbReference>